<dbReference type="Gene3D" id="3.40.190.290">
    <property type="match status" value="1"/>
</dbReference>
<reference evidence="7 9" key="1">
    <citation type="submission" date="2020-06" db="EMBL/GenBank/DDBJ databases">
        <title>Description of novel acetic acid bacteria.</title>
        <authorList>
            <person name="Sombolestani A."/>
        </authorList>
    </citation>
    <scope>NUCLEOTIDE SEQUENCE [LARGE SCALE GENOMIC DNA]</scope>
    <source>
        <strain evidence="7 9">LMG 26838</strain>
    </source>
</reference>
<dbReference type="PANTHER" id="PTHR30419">
    <property type="entry name" value="HTH-TYPE TRANSCRIPTIONAL REGULATOR YBHD"/>
    <property type="match status" value="1"/>
</dbReference>
<keyword evidence="8" id="KW-1185">Reference proteome</keyword>
<dbReference type="InterPro" id="IPR036390">
    <property type="entry name" value="WH_DNA-bd_sf"/>
</dbReference>
<dbReference type="GO" id="GO:0005829">
    <property type="term" value="C:cytosol"/>
    <property type="evidence" value="ECO:0007669"/>
    <property type="project" value="TreeGrafter"/>
</dbReference>
<dbReference type="Pfam" id="PF03466">
    <property type="entry name" value="LysR_substrate"/>
    <property type="match status" value="1"/>
</dbReference>
<evidence type="ECO:0000313" key="9">
    <source>
        <dbReference type="Proteomes" id="UP000565205"/>
    </source>
</evidence>
<dbReference type="Gene3D" id="1.10.10.10">
    <property type="entry name" value="Winged helix-like DNA-binding domain superfamily/Winged helix DNA-binding domain"/>
    <property type="match status" value="1"/>
</dbReference>
<evidence type="ECO:0000313" key="6">
    <source>
        <dbReference type="EMBL" id="MBB3173531.1"/>
    </source>
</evidence>
<proteinExistence type="inferred from homology"/>
<dbReference type="PROSITE" id="PS50931">
    <property type="entry name" value="HTH_LYSR"/>
    <property type="match status" value="1"/>
</dbReference>
<evidence type="ECO:0000256" key="1">
    <source>
        <dbReference type="ARBA" id="ARBA00009437"/>
    </source>
</evidence>
<comment type="similarity">
    <text evidence="1">Belongs to the LysR transcriptional regulatory family.</text>
</comment>
<sequence length="322" mass="35831">MSLSNLLTPAPPLPTLVDLRRVLKLRHFRLVETLVGTRNMRLAGERLGLSAAAVSKSCIEIESLIGMRLFDRTKDGLMPSAVCIRLLESGRRIEAELRVLNEELPALDGSVHGTVRIGLQAPALQAAVARTICDIKTRHPYLMVQFDYGMRERLLGDLQMNRLDLVVFDLFEIENHPWVASLPLARDRCVVVAPRDRRLPRDDAMDWDRLSQRCWIIPTAGLAMRPLFERMLATAGLRMPPNRIEINSQIESVALLEMPGSVAWAPLSILDTDRLVAEETLLPEPQTVLGLVWQRNAGLTSGARAFGNALAARFAAEPPFPA</sequence>
<dbReference type="SUPFAM" id="SSF53850">
    <property type="entry name" value="Periplasmic binding protein-like II"/>
    <property type="match status" value="1"/>
</dbReference>
<evidence type="ECO:0000256" key="2">
    <source>
        <dbReference type="ARBA" id="ARBA00023015"/>
    </source>
</evidence>
<feature type="domain" description="HTH lysR-type" evidence="5">
    <location>
        <begin position="23"/>
        <end position="80"/>
    </location>
</feature>
<evidence type="ECO:0000313" key="8">
    <source>
        <dbReference type="Proteomes" id="UP000557688"/>
    </source>
</evidence>
<name>A0A850NW79_9PROT</name>
<keyword evidence="4" id="KW-0804">Transcription</keyword>
<dbReference type="GO" id="GO:0003677">
    <property type="term" value="F:DNA binding"/>
    <property type="evidence" value="ECO:0007669"/>
    <property type="project" value="UniProtKB-KW"/>
</dbReference>
<gene>
    <name evidence="6" type="ORF">FHR90_001354</name>
    <name evidence="7" type="ORF">HUK83_07760</name>
</gene>
<dbReference type="InterPro" id="IPR000847">
    <property type="entry name" value="LysR_HTH_N"/>
</dbReference>
<comment type="caution">
    <text evidence="7">The sequence shown here is derived from an EMBL/GenBank/DDBJ whole genome shotgun (WGS) entry which is preliminary data.</text>
</comment>
<dbReference type="EMBL" id="JABXXQ010000120">
    <property type="protein sequence ID" value="NVN30227.1"/>
    <property type="molecule type" value="Genomic_DNA"/>
</dbReference>
<dbReference type="GO" id="GO:0003700">
    <property type="term" value="F:DNA-binding transcription factor activity"/>
    <property type="evidence" value="ECO:0007669"/>
    <property type="project" value="InterPro"/>
</dbReference>
<keyword evidence="2" id="KW-0805">Transcription regulation</keyword>
<dbReference type="RefSeq" id="WP_176623587.1">
    <property type="nucleotide sequence ID" value="NZ_JABXXQ010000120.1"/>
</dbReference>
<evidence type="ECO:0000259" key="5">
    <source>
        <dbReference type="PROSITE" id="PS50931"/>
    </source>
</evidence>
<dbReference type="EMBL" id="JACHXV010000004">
    <property type="protein sequence ID" value="MBB3173531.1"/>
    <property type="molecule type" value="Genomic_DNA"/>
</dbReference>
<dbReference type="InterPro" id="IPR036388">
    <property type="entry name" value="WH-like_DNA-bd_sf"/>
</dbReference>
<protein>
    <submittedName>
        <fullName evidence="6">DNA-binding transcriptional LysR family regulator</fullName>
    </submittedName>
    <submittedName>
        <fullName evidence="7">LysR family transcriptional regulator</fullName>
    </submittedName>
</protein>
<dbReference type="Pfam" id="PF00126">
    <property type="entry name" value="HTH_1"/>
    <property type="match status" value="1"/>
</dbReference>
<keyword evidence="3 6" id="KW-0238">DNA-binding</keyword>
<dbReference type="SUPFAM" id="SSF46785">
    <property type="entry name" value="Winged helix' DNA-binding domain"/>
    <property type="match status" value="1"/>
</dbReference>
<organism evidence="7 9">
    <name type="scientific">Endobacter medicaginis</name>
    <dbReference type="NCBI Taxonomy" id="1181271"/>
    <lineage>
        <taxon>Bacteria</taxon>
        <taxon>Pseudomonadati</taxon>
        <taxon>Pseudomonadota</taxon>
        <taxon>Alphaproteobacteria</taxon>
        <taxon>Acetobacterales</taxon>
        <taxon>Acetobacteraceae</taxon>
        <taxon>Endobacter</taxon>
    </lineage>
</organism>
<accession>A0A850NW79</accession>
<evidence type="ECO:0000313" key="7">
    <source>
        <dbReference type="EMBL" id="NVN30227.1"/>
    </source>
</evidence>
<evidence type="ECO:0000256" key="4">
    <source>
        <dbReference type="ARBA" id="ARBA00023163"/>
    </source>
</evidence>
<dbReference type="PANTHER" id="PTHR30419:SF8">
    <property type="entry name" value="NITROGEN ASSIMILATION TRANSCRIPTIONAL ACTIVATOR-RELATED"/>
    <property type="match status" value="1"/>
</dbReference>
<dbReference type="AlphaFoldDB" id="A0A850NW79"/>
<dbReference type="Proteomes" id="UP000565205">
    <property type="component" value="Unassembled WGS sequence"/>
</dbReference>
<dbReference type="InterPro" id="IPR005119">
    <property type="entry name" value="LysR_subst-bd"/>
</dbReference>
<evidence type="ECO:0000256" key="3">
    <source>
        <dbReference type="ARBA" id="ARBA00023125"/>
    </source>
</evidence>
<dbReference type="InterPro" id="IPR050950">
    <property type="entry name" value="HTH-type_LysR_regulators"/>
</dbReference>
<dbReference type="Proteomes" id="UP000557688">
    <property type="component" value="Unassembled WGS sequence"/>
</dbReference>
<reference evidence="6 8" key="2">
    <citation type="submission" date="2020-08" db="EMBL/GenBank/DDBJ databases">
        <title>Genomic Encyclopedia of Type Strains, Phase III (KMG-III): the genomes of soil and plant-associated and newly described type strains.</title>
        <authorList>
            <person name="Whitman W."/>
        </authorList>
    </citation>
    <scope>NUCLEOTIDE SEQUENCE [LARGE SCALE GENOMIC DNA]</scope>
    <source>
        <strain evidence="6 8">CECT 8088</strain>
    </source>
</reference>